<evidence type="ECO:0000256" key="1">
    <source>
        <dbReference type="SAM" id="Phobius"/>
    </source>
</evidence>
<keyword evidence="4" id="KW-1185">Reference proteome</keyword>
<keyword evidence="1" id="KW-1133">Transmembrane helix</keyword>
<gene>
    <name evidence="3" type="ORF">SAMN05216480_102166</name>
</gene>
<name>A0A1I7FSC2_9FLAO</name>
<dbReference type="AlphaFoldDB" id="A0A1I7FSC2"/>
<organism evidence="3 4">
    <name type="scientific">Pustulibacterium marinum</name>
    <dbReference type="NCBI Taxonomy" id="1224947"/>
    <lineage>
        <taxon>Bacteria</taxon>
        <taxon>Pseudomonadati</taxon>
        <taxon>Bacteroidota</taxon>
        <taxon>Flavobacteriia</taxon>
        <taxon>Flavobacteriales</taxon>
        <taxon>Flavobacteriaceae</taxon>
        <taxon>Pustulibacterium</taxon>
    </lineage>
</organism>
<dbReference type="Gene3D" id="3.30.565.10">
    <property type="entry name" value="Histidine kinase-like ATPase, C-terminal domain"/>
    <property type="match status" value="1"/>
</dbReference>
<sequence>MFAKNKSVIVLFHVLVWIVLFSFPYLLSSGQQQVLIRVIAHSWVPMTLYAVIFYINYFYLIDKTFFNRKKLLIFFTVNIALIAFSIWFRGELNSTFFRTVMPNLDDDKAPPFSLILYVQIISFIIPVLFSVALKIAERYIKTEAERKDAENVKLESELQHLRYQLQPHFFFNSLNNIYSLVDISPDKAKSTIHSLSKLMRYLLYETTTEKVSLKHEIQFMEKYIELMKLRLSDKTNVEVIFPEIVKDVKIAPLLFISLVENAFKHGVSANHVSIIYFEMKLQQNTITFTTENPNFPKATSDKSGSGIGLKNLEQRLKLIYPKQHQLEYGVKGDVFVTELTVETE</sequence>
<dbReference type="InterPro" id="IPR010559">
    <property type="entry name" value="Sig_transdc_His_kin_internal"/>
</dbReference>
<dbReference type="GO" id="GO:0016020">
    <property type="term" value="C:membrane"/>
    <property type="evidence" value="ECO:0007669"/>
    <property type="project" value="InterPro"/>
</dbReference>
<dbReference type="InterPro" id="IPR050640">
    <property type="entry name" value="Bact_2-comp_sensor_kinase"/>
</dbReference>
<accession>A0A1I7FSC2</accession>
<feature type="domain" description="Signal transduction histidine kinase internal region" evidence="2">
    <location>
        <begin position="156"/>
        <end position="234"/>
    </location>
</feature>
<evidence type="ECO:0000313" key="4">
    <source>
        <dbReference type="Proteomes" id="UP000199138"/>
    </source>
</evidence>
<evidence type="ECO:0000313" key="3">
    <source>
        <dbReference type="EMBL" id="SFU38906.1"/>
    </source>
</evidence>
<keyword evidence="3" id="KW-0418">Kinase</keyword>
<feature type="transmembrane region" description="Helical" evidence="1">
    <location>
        <begin position="71"/>
        <end position="90"/>
    </location>
</feature>
<keyword evidence="3" id="KW-0808">Transferase</keyword>
<protein>
    <submittedName>
        <fullName evidence="3">Histidine kinase</fullName>
    </submittedName>
</protein>
<dbReference type="STRING" id="1224947.SAMN05216480_102166"/>
<evidence type="ECO:0000259" key="2">
    <source>
        <dbReference type="Pfam" id="PF06580"/>
    </source>
</evidence>
<dbReference type="InterPro" id="IPR036890">
    <property type="entry name" value="HATPase_C_sf"/>
</dbReference>
<dbReference type="EMBL" id="FPBK01000002">
    <property type="protein sequence ID" value="SFU38906.1"/>
    <property type="molecule type" value="Genomic_DNA"/>
</dbReference>
<dbReference type="PANTHER" id="PTHR34220:SF7">
    <property type="entry name" value="SENSOR HISTIDINE KINASE YPDA"/>
    <property type="match status" value="1"/>
</dbReference>
<reference evidence="3 4" key="1">
    <citation type="submission" date="2016-10" db="EMBL/GenBank/DDBJ databases">
        <authorList>
            <person name="de Groot N.N."/>
        </authorList>
    </citation>
    <scope>NUCLEOTIDE SEQUENCE [LARGE SCALE GENOMIC DNA]</scope>
    <source>
        <strain evidence="3 4">CGMCC 1.12333</strain>
    </source>
</reference>
<keyword evidence="1" id="KW-0812">Transmembrane</keyword>
<keyword evidence="1" id="KW-0472">Membrane</keyword>
<proteinExistence type="predicted"/>
<dbReference type="Pfam" id="PF06580">
    <property type="entry name" value="His_kinase"/>
    <property type="match status" value="1"/>
</dbReference>
<dbReference type="PANTHER" id="PTHR34220">
    <property type="entry name" value="SENSOR HISTIDINE KINASE YPDA"/>
    <property type="match status" value="1"/>
</dbReference>
<dbReference type="OrthoDB" id="9809908at2"/>
<feature type="transmembrane region" description="Helical" evidence="1">
    <location>
        <begin position="39"/>
        <end position="59"/>
    </location>
</feature>
<dbReference type="GO" id="GO:0000155">
    <property type="term" value="F:phosphorelay sensor kinase activity"/>
    <property type="evidence" value="ECO:0007669"/>
    <property type="project" value="InterPro"/>
</dbReference>
<feature type="transmembrane region" description="Helical" evidence="1">
    <location>
        <begin position="7"/>
        <end position="27"/>
    </location>
</feature>
<feature type="transmembrane region" description="Helical" evidence="1">
    <location>
        <begin position="110"/>
        <end position="133"/>
    </location>
</feature>
<dbReference type="Proteomes" id="UP000199138">
    <property type="component" value="Unassembled WGS sequence"/>
</dbReference>
<dbReference type="SUPFAM" id="SSF55874">
    <property type="entry name" value="ATPase domain of HSP90 chaperone/DNA topoisomerase II/histidine kinase"/>
    <property type="match status" value="1"/>
</dbReference>